<dbReference type="Gene3D" id="2.60.40.1930">
    <property type="match status" value="1"/>
</dbReference>
<organism evidence="4 5">
    <name type="scientific">Viridibacterium curvum</name>
    <dbReference type="NCBI Taxonomy" id="1101404"/>
    <lineage>
        <taxon>Bacteria</taxon>
        <taxon>Pseudomonadati</taxon>
        <taxon>Pseudomonadota</taxon>
        <taxon>Betaproteobacteria</taxon>
        <taxon>Rhodocyclales</taxon>
        <taxon>Rhodocyclaceae</taxon>
        <taxon>Viridibacterium</taxon>
    </lineage>
</organism>
<proteinExistence type="inferred from homology"/>
<dbReference type="InterPro" id="IPR047565">
    <property type="entry name" value="Alpha-macroglob_thiol-ester_cl"/>
</dbReference>
<accession>A0ABP9QV48</accession>
<evidence type="ECO:0000313" key="4">
    <source>
        <dbReference type="EMBL" id="GAA5167840.1"/>
    </source>
</evidence>
<evidence type="ECO:0000259" key="2">
    <source>
        <dbReference type="SMART" id="SM01359"/>
    </source>
</evidence>
<sequence>MEGHAVATHQQQSQLRRRIPALVLGALIALCCALPTTPLRAELPAVAPTGYTPVKGEPFFLLSDNSWSSKETARVRIEIPGSTQYGEVAQYGGVDIVVYRVPKPLEFLQQQKNLHRPDTKGRYQGEGLSNTLTALWDRWYKASRRAWQRITSADLRKTATEQQPQLKQPDINKAPEFEVSNAYKPLEGFDLISQFRYPVARARPITPPNDVKLPGSSSEFMAASPGNLMIPVGKLNPGLYLVEAIVGGFRAQTLVFVSDTQAITKTSGKQMLVWTADRLTGRPVPGANLQWSDGAGVLARGTTDRDGIARLTHTSPERSFLLGSDAAGGVFISENFYYDSEIYNTKLYAITDRPLYRPGDEVMVKLLGREFLDARNSRRAQDADVQMQVFDPAGTPLFSRKQSFKGDGGADTRFRLPDNANAGGYDIRMSYRGDTYGAAFRVAEYIKPHFEINLLMSKPELRTNEPITGKVKLTYSDGKPVINARLTLSVRAQQITMVDGEMQYAAQVPVSLEQQEIIADKNGEADISLPAATQPSRYALTVLASDGAAYRVKITREFLVERGSNPWKLTTERNFSPAASNVEFTLTALGEGGRPPARWEAVRLESRERSNGNIAANTDKFSVAFSKPGSYTVTVRDASNNVLGATSHWVAGNGLKAGPGSVEIVLDRDRYKPGDTAEALITFPQPVGDALLTLERDQVEQHALLSRAADWVNLTRLSDTQWRARIPVRDTFSPNITFSVLYTQGKDYIFSNAGLVVSQPGIALDIKPERATYQPGETVNIDINSKLDGKPASTQLVVSVVDEMIYVLQPEIAPDINEFFYHFRRNNVRTAASLSFITYDMARSPERSAAGGNRYPERGVKVLERPRRDDVDTAAWQPRLVTDDKGNARLSFVMPDSLTRWRITVRALNKDGVTGQKIQYVASDKPVYVKWTGPRHFRGNDQPVVDLVVFNRGQQARKADLVLAGAGLDQRRNLSLNPGPNFVSVPVRKLQAGPVSAELLLDGKRADQLVAQVQLSAGNWPSRQQDIIPLQGRSTPIKLPMGARNVELAFAGNSAQYFSDAADDLISYPWGCVEQTASRLIPLSLAYQSLPATTDTPLAQPLARTLQTQRQRLIALAGPEAAFGWWGNGSSESLFLTGYAYYADWYASRALGLQLPAQHWESLSALYAKHASTTPALHRALVVWWMRQMGLPVETVLQDVERALDSSAAATRSNVGDYDSVIMAAPDSLQGRQLAELIVGQLRRELRQPARPASIAAATALRGSNAPLARALLLLGAPGNQEASLTEILGSVREQQPTIDRALTLVWLQRAVAGSPAGAPGKLQPEGWRARTTLSGNTRWQWENRERQPETLSLANAPATPGVAVLRYDTDTPEPHRLNVGITRTLYQLVEKGEAMQFQAVPVSPGTALRTDKLYVDEVRLTPRGNTRPRYGLLEVALPPGAEIEGTSWGLQIEGLGGDEASSFERPPYQMSSLAYGVPVESLDKPVVLRQLVRFGQRGRFTLPPARFHRMYQPNDKAFQNEGKGSWQLNVE</sequence>
<dbReference type="SMART" id="SM01359">
    <property type="entry name" value="A2M_N_2"/>
    <property type="match status" value="1"/>
</dbReference>
<dbReference type="SUPFAM" id="SSF48239">
    <property type="entry name" value="Terpenoid cyclases/Protein prenyltransferases"/>
    <property type="match status" value="1"/>
</dbReference>
<dbReference type="Pfam" id="PF07703">
    <property type="entry name" value="A2M_BRD"/>
    <property type="match status" value="1"/>
</dbReference>
<gene>
    <name evidence="4" type="primary">magD</name>
    <name evidence="4" type="ORF">GCM10025770_27070</name>
</gene>
<dbReference type="InterPro" id="IPR002890">
    <property type="entry name" value="MG2"/>
</dbReference>
<keyword evidence="5" id="KW-1185">Reference proteome</keyword>
<dbReference type="InterPro" id="IPR001599">
    <property type="entry name" value="Macroglobln_a2"/>
</dbReference>
<reference evidence="5" key="1">
    <citation type="journal article" date="2019" name="Int. J. Syst. Evol. Microbiol.">
        <title>The Global Catalogue of Microorganisms (GCM) 10K type strain sequencing project: providing services to taxonomists for standard genome sequencing and annotation.</title>
        <authorList>
            <consortium name="The Broad Institute Genomics Platform"/>
            <consortium name="The Broad Institute Genome Sequencing Center for Infectious Disease"/>
            <person name="Wu L."/>
            <person name="Ma J."/>
        </authorList>
    </citation>
    <scope>NUCLEOTIDE SEQUENCE [LARGE SCALE GENOMIC DNA]</scope>
    <source>
        <strain evidence="5">JCM 18715</strain>
    </source>
</reference>
<name>A0ABP9QV48_9RHOO</name>
<dbReference type="InterPro" id="IPR011625">
    <property type="entry name" value="A2M_N_BRD"/>
</dbReference>
<dbReference type="Pfam" id="PF00207">
    <property type="entry name" value="A2M"/>
    <property type="match status" value="1"/>
</dbReference>
<dbReference type="PANTHER" id="PTHR40094">
    <property type="entry name" value="ALPHA-2-MACROGLOBULIN HOMOLOG"/>
    <property type="match status" value="1"/>
</dbReference>
<evidence type="ECO:0000259" key="3">
    <source>
        <dbReference type="SMART" id="SM01360"/>
    </source>
</evidence>
<dbReference type="InterPro" id="IPR051802">
    <property type="entry name" value="YfhM-like"/>
</dbReference>
<evidence type="ECO:0000256" key="1">
    <source>
        <dbReference type="ARBA" id="ARBA00010556"/>
    </source>
</evidence>
<dbReference type="PANTHER" id="PTHR40094:SF1">
    <property type="entry name" value="UBIQUITIN DOMAIN-CONTAINING PROTEIN"/>
    <property type="match status" value="1"/>
</dbReference>
<comment type="similarity">
    <text evidence="1">Belongs to the protease inhibitor I39 (alpha-2-macroglobulin) family. Bacterial alpha-2-macroglobulin subfamily.</text>
</comment>
<dbReference type="SMART" id="SM01360">
    <property type="entry name" value="A2M"/>
    <property type="match status" value="1"/>
</dbReference>
<dbReference type="Pfam" id="PF01835">
    <property type="entry name" value="MG2"/>
    <property type="match status" value="1"/>
</dbReference>
<dbReference type="RefSeq" id="WP_345533600.1">
    <property type="nucleotide sequence ID" value="NZ_BAABLD010000008.1"/>
</dbReference>
<dbReference type="Gene3D" id="1.50.10.20">
    <property type="match status" value="1"/>
</dbReference>
<feature type="domain" description="Alpha-2-macroglobulin" evidence="3">
    <location>
        <begin position="873"/>
        <end position="963"/>
    </location>
</feature>
<dbReference type="EMBL" id="BAABLD010000008">
    <property type="protein sequence ID" value="GAA5167840.1"/>
    <property type="molecule type" value="Genomic_DNA"/>
</dbReference>
<dbReference type="InterPro" id="IPR008930">
    <property type="entry name" value="Terpenoid_cyclase/PrenylTrfase"/>
</dbReference>
<protein>
    <submittedName>
        <fullName evidence="4">Alpha-2-macroglobulin MagD</fullName>
    </submittedName>
</protein>
<dbReference type="Proteomes" id="UP001500547">
    <property type="component" value="Unassembled WGS sequence"/>
</dbReference>
<evidence type="ECO:0000313" key="5">
    <source>
        <dbReference type="Proteomes" id="UP001500547"/>
    </source>
</evidence>
<feature type="domain" description="Alpha-2-macroglobulin bait region" evidence="2">
    <location>
        <begin position="662"/>
        <end position="808"/>
    </location>
</feature>
<dbReference type="SMART" id="SM01419">
    <property type="entry name" value="Thiol-ester_cl"/>
    <property type="match status" value="1"/>
</dbReference>
<comment type="caution">
    <text evidence="4">The sequence shown here is derived from an EMBL/GenBank/DDBJ whole genome shotgun (WGS) entry which is preliminary data.</text>
</comment>